<gene>
    <name evidence="1" type="ORF">NGTWS1702_23050</name>
</gene>
<evidence type="ECO:0000313" key="2">
    <source>
        <dbReference type="Proteomes" id="UP001060504"/>
    </source>
</evidence>
<sequence>MSRRTAQRATATSTGATEFFERDPYATITLGKVSAEVLRLSYWDPNRTEGVGVDYEVHINGQPETCGLAAVVAERLEALINLAVVCSHAAARLAEAGRSNGAMLCATQFHRSTSNTKYATNHAMTPATPPPTSIAIHRSHHFVASRTLKMSTPSPAPKAPTTPKIAYTTQLGTVDFSALARRSPAITMSVTVSSVVPRRYSLLAYIPRTAPIRTETSKRITRSVILGGGPNSIRTQRKDSAESAVAAFGFASSNWRPSIRLVPNHGERILR</sequence>
<dbReference type="EMBL" id="BPRH01002414">
    <property type="protein sequence ID" value="GJF17116.1"/>
    <property type="molecule type" value="Genomic_DNA"/>
</dbReference>
<protein>
    <submittedName>
        <fullName evidence="1">Uncharacterized protein</fullName>
    </submittedName>
</protein>
<evidence type="ECO:0000313" key="1">
    <source>
        <dbReference type="EMBL" id="GJF17116.1"/>
    </source>
</evidence>
<organism evidence="1 2">
    <name type="scientific">Mycolicibacterium cyprinidarum</name>
    <dbReference type="NCBI Taxonomy" id="2860311"/>
    <lineage>
        <taxon>Bacteria</taxon>
        <taxon>Bacillati</taxon>
        <taxon>Actinomycetota</taxon>
        <taxon>Actinomycetes</taxon>
        <taxon>Mycobacteriales</taxon>
        <taxon>Mycobacteriaceae</taxon>
        <taxon>Mycolicibacterium</taxon>
    </lineage>
</organism>
<comment type="caution">
    <text evidence="1">The sequence shown here is derived from an EMBL/GenBank/DDBJ whole genome shotgun (WGS) entry which is preliminary data.</text>
</comment>
<reference evidence="1 2" key="1">
    <citation type="submission" date="2021-08" db="EMBL/GenBank/DDBJ databases">
        <title>Draft genome sequence of Mycolicibacterium sp. NGTWS1702 strain.</title>
        <authorList>
            <person name="Matsumoto M."/>
            <person name="Tang B.C.C."/>
            <person name="Machida Y."/>
            <person name="Matoyama H."/>
            <person name="Kishihara T."/>
            <person name="Sato S."/>
            <person name="Kondo I."/>
            <person name="Sano M."/>
            <person name="Kato G."/>
        </authorList>
    </citation>
    <scope>NUCLEOTIDE SEQUENCE [LARGE SCALE GENOMIC DNA]</scope>
    <source>
        <strain evidence="1 2">NGTWSNA01</strain>
    </source>
</reference>
<name>A0ABQ4VBE9_9MYCO</name>
<accession>A0ABQ4VBE9</accession>
<keyword evidence="2" id="KW-1185">Reference proteome</keyword>
<dbReference type="Proteomes" id="UP001060504">
    <property type="component" value="Unassembled WGS sequence"/>
</dbReference>
<proteinExistence type="predicted"/>